<evidence type="ECO:0000313" key="15">
    <source>
        <dbReference type="Proteomes" id="UP000294567"/>
    </source>
</evidence>
<evidence type="ECO:0000256" key="5">
    <source>
        <dbReference type="ARBA" id="ARBA00022679"/>
    </source>
</evidence>
<evidence type="ECO:0000256" key="7">
    <source>
        <dbReference type="ARBA" id="ARBA00022705"/>
    </source>
</evidence>
<sequence>MRIQINQKDLSKHIDIAQKGISSKTTLQILSGILMETVNDKLKLTSTDLEIGIETYVDCTILEEGSIVIDSKIFGDIVKKLPNSIIDIKVEENNVNIKCENSEFNLLGNNPLEYPQLPAIINKNSFKIPKDLLKSAIKQTIFATTEDETRPILTGVLLEIKNGIGSFVALDGYRLALKSIPLNIDEEIKIVIPARALNELNKILNDDEEELTITVAPGHVIFNLEETTVFSRLLEGQFLNYEDIIRKDHKTSVIVDRKNFQDSLERASLLANEQKANLVKLNILEDEIKIKSNSEIGDVLEEIPSKHEGDILNIAFNSRYIIDGIRVIDSDEIELYFMGSLNPCIIKPVGDDNYTYLVLPVRLAQDDY</sequence>
<dbReference type="RefSeq" id="WP_132029242.1">
    <property type="nucleotide sequence ID" value="NZ_CP068564.1"/>
</dbReference>
<evidence type="ECO:0000256" key="1">
    <source>
        <dbReference type="ARBA" id="ARBA00004496"/>
    </source>
</evidence>
<feature type="domain" description="DNA polymerase III beta sliding clamp C-terminal" evidence="13">
    <location>
        <begin position="244"/>
        <end position="362"/>
    </location>
</feature>
<evidence type="ECO:0000256" key="4">
    <source>
        <dbReference type="ARBA" id="ARBA00022490"/>
    </source>
</evidence>
<organism evidence="14 15">
    <name type="scientific">Keratinibaculum paraultunense</name>
    <dbReference type="NCBI Taxonomy" id="1278232"/>
    <lineage>
        <taxon>Bacteria</taxon>
        <taxon>Bacillati</taxon>
        <taxon>Bacillota</taxon>
        <taxon>Tissierellia</taxon>
        <taxon>Tissierellales</taxon>
        <taxon>Tepidimicrobiaceae</taxon>
        <taxon>Keratinibaculum</taxon>
    </lineage>
</organism>
<comment type="subunit">
    <text evidence="10">Forms a ring-shaped head-to-tail homodimer around DNA.</text>
</comment>
<evidence type="ECO:0000256" key="2">
    <source>
        <dbReference type="ARBA" id="ARBA00010752"/>
    </source>
</evidence>
<dbReference type="Pfam" id="PF02768">
    <property type="entry name" value="DNA_pol3_beta_3"/>
    <property type="match status" value="1"/>
</dbReference>
<dbReference type="Proteomes" id="UP000294567">
    <property type="component" value="Unassembled WGS sequence"/>
</dbReference>
<comment type="subcellular location">
    <subcellularLocation>
        <location evidence="1 10">Cytoplasm</location>
    </subcellularLocation>
</comment>
<dbReference type="InterPro" id="IPR001001">
    <property type="entry name" value="DNA_polIII_beta"/>
</dbReference>
<proteinExistence type="inferred from homology"/>
<dbReference type="SUPFAM" id="SSF55979">
    <property type="entry name" value="DNA clamp"/>
    <property type="match status" value="3"/>
</dbReference>
<keyword evidence="7 10" id="KW-0235">DNA replication</keyword>
<evidence type="ECO:0000313" key="14">
    <source>
        <dbReference type="EMBL" id="TCS86926.1"/>
    </source>
</evidence>
<evidence type="ECO:0000256" key="3">
    <source>
        <dbReference type="ARBA" id="ARBA00021035"/>
    </source>
</evidence>
<accession>A0A4R3KQA0</accession>
<evidence type="ECO:0000256" key="8">
    <source>
        <dbReference type="ARBA" id="ARBA00022932"/>
    </source>
</evidence>
<dbReference type="PIRSF" id="PIRSF000804">
    <property type="entry name" value="DNA_pol_III_b"/>
    <property type="match status" value="1"/>
</dbReference>
<dbReference type="InterPro" id="IPR022634">
    <property type="entry name" value="DNA_polIII_beta_N"/>
</dbReference>
<dbReference type="Gene3D" id="3.10.150.10">
    <property type="entry name" value="DNA Polymerase III, subunit A, domain 2"/>
    <property type="match status" value="1"/>
</dbReference>
<dbReference type="CDD" id="cd00140">
    <property type="entry name" value="beta_clamp"/>
    <property type="match status" value="1"/>
</dbReference>
<dbReference type="PANTHER" id="PTHR30478">
    <property type="entry name" value="DNA POLYMERASE III SUBUNIT BETA"/>
    <property type="match status" value="1"/>
</dbReference>
<keyword evidence="9" id="KW-0238">DNA-binding</keyword>
<evidence type="ECO:0000259" key="12">
    <source>
        <dbReference type="Pfam" id="PF02767"/>
    </source>
</evidence>
<dbReference type="GO" id="GO:0008408">
    <property type="term" value="F:3'-5' exonuclease activity"/>
    <property type="evidence" value="ECO:0007669"/>
    <property type="project" value="InterPro"/>
</dbReference>
<dbReference type="Pfam" id="PF02767">
    <property type="entry name" value="DNA_pol3_beta_2"/>
    <property type="match status" value="1"/>
</dbReference>
<comment type="function">
    <text evidence="10">Confers DNA tethering and processivity to DNA polymerases and other proteins. Acts as a clamp, forming a ring around DNA (a reaction catalyzed by the clamp-loading complex) which diffuses in an ATP-independent manner freely and bidirectionally along dsDNA. Initially characterized for its ability to contact the catalytic subunit of DNA polymerase III (Pol III), a complex, multichain enzyme responsible for most of the replicative synthesis in bacteria; Pol III exhibits 3'-5' exonuclease proofreading activity. The beta chain is required for initiation of replication as well as for processivity of DNA replication.</text>
</comment>
<evidence type="ECO:0000256" key="9">
    <source>
        <dbReference type="ARBA" id="ARBA00023125"/>
    </source>
</evidence>
<feature type="domain" description="DNA polymerase III beta sliding clamp central" evidence="12">
    <location>
        <begin position="128"/>
        <end position="238"/>
    </location>
</feature>
<dbReference type="SMART" id="SM00480">
    <property type="entry name" value="POL3Bc"/>
    <property type="match status" value="1"/>
</dbReference>
<dbReference type="GO" id="GO:0009360">
    <property type="term" value="C:DNA polymerase III complex"/>
    <property type="evidence" value="ECO:0007669"/>
    <property type="project" value="InterPro"/>
</dbReference>
<comment type="similarity">
    <text evidence="2 10">Belongs to the beta sliding clamp family.</text>
</comment>
<keyword evidence="6 10" id="KW-0548">Nucleotidyltransferase</keyword>
<name>A0A4R3KQA0_9FIRM</name>
<dbReference type="NCBIfam" id="TIGR00663">
    <property type="entry name" value="dnan"/>
    <property type="match status" value="1"/>
</dbReference>
<keyword evidence="4 10" id="KW-0963">Cytoplasm</keyword>
<reference evidence="14 15" key="1">
    <citation type="submission" date="2019-03" db="EMBL/GenBank/DDBJ databases">
        <title>Genomic Encyclopedia of Type Strains, Phase IV (KMG-IV): sequencing the most valuable type-strain genomes for metagenomic binning, comparative biology and taxonomic classification.</title>
        <authorList>
            <person name="Goeker M."/>
        </authorList>
    </citation>
    <scope>NUCLEOTIDE SEQUENCE [LARGE SCALE GENOMIC DNA]</scope>
    <source>
        <strain evidence="14 15">DSM 26752</strain>
    </source>
</reference>
<keyword evidence="15" id="KW-1185">Reference proteome</keyword>
<comment type="caution">
    <text evidence="14">The sequence shown here is derived from an EMBL/GenBank/DDBJ whole genome shotgun (WGS) entry which is preliminary data.</text>
</comment>
<dbReference type="GO" id="GO:0005737">
    <property type="term" value="C:cytoplasm"/>
    <property type="evidence" value="ECO:0007669"/>
    <property type="project" value="UniProtKB-SubCell"/>
</dbReference>
<dbReference type="InterPro" id="IPR022635">
    <property type="entry name" value="DNA_polIII_beta_C"/>
</dbReference>
<evidence type="ECO:0000256" key="6">
    <source>
        <dbReference type="ARBA" id="ARBA00022695"/>
    </source>
</evidence>
<keyword evidence="5 10" id="KW-0808">Transferase</keyword>
<evidence type="ECO:0000256" key="10">
    <source>
        <dbReference type="PIRNR" id="PIRNR000804"/>
    </source>
</evidence>
<evidence type="ECO:0000259" key="13">
    <source>
        <dbReference type="Pfam" id="PF02768"/>
    </source>
</evidence>
<dbReference type="InterPro" id="IPR046938">
    <property type="entry name" value="DNA_clamp_sf"/>
</dbReference>
<dbReference type="AlphaFoldDB" id="A0A4R3KQA0"/>
<keyword evidence="8 10" id="KW-0239">DNA-directed DNA polymerase</keyword>
<gene>
    <name evidence="14" type="ORF">EDD65_1139</name>
</gene>
<feature type="domain" description="DNA polymerase III beta sliding clamp N-terminal" evidence="11">
    <location>
        <begin position="1"/>
        <end position="118"/>
    </location>
</feature>
<dbReference type="PANTHER" id="PTHR30478:SF0">
    <property type="entry name" value="BETA SLIDING CLAMP"/>
    <property type="match status" value="1"/>
</dbReference>
<dbReference type="EMBL" id="SMAE01000013">
    <property type="protein sequence ID" value="TCS86926.1"/>
    <property type="molecule type" value="Genomic_DNA"/>
</dbReference>
<dbReference type="Pfam" id="PF00712">
    <property type="entry name" value="DNA_pol3_beta"/>
    <property type="match status" value="1"/>
</dbReference>
<dbReference type="InterPro" id="IPR022637">
    <property type="entry name" value="DNA_polIII_beta_cen"/>
</dbReference>
<dbReference type="Gene3D" id="3.70.10.10">
    <property type="match status" value="1"/>
</dbReference>
<dbReference type="OrthoDB" id="8421503at2"/>
<evidence type="ECO:0000259" key="11">
    <source>
        <dbReference type="Pfam" id="PF00712"/>
    </source>
</evidence>
<protein>
    <recommendedName>
        <fullName evidence="3 10">Beta sliding clamp</fullName>
    </recommendedName>
</protein>
<dbReference type="GO" id="GO:0003887">
    <property type="term" value="F:DNA-directed DNA polymerase activity"/>
    <property type="evidence" value="ECO:0007669"/>
    <property type="project" value="UniProtKB-UniRule"/>
</dbReference>
<dbReference type="GO" id="GO:0006271">
    <property type="term" value="P:DNA strand elongation involved in DNA replication"/>
    <property type="evidence" value="ECO:0007669"/>
    <property type="project" value="TreeGrafter"/>
</dbReference>
<dbReference type="GO" id="GO:0003677">
    <property type="term" value="F:DNA binding"/>
    <property type="evidence" value="ECO:0007669"/>
    <property type="project" value="UniProtKB-UniRule"/>
</dbReference>